<keyword evidence="7" id="KW-1185">Reference proteome</keyword>
<dbReference type="GO" id="GO:0032543">
    <property type="term" value="P:mitochondrial translation"/>
    <property type="evidence" value="ECO:0007669"/>
    <property type="project" value="TreeGrafter"/>
</dbReference>
<dbReference type="InterPro" id="IPR000640">
    <property type="entry name" value="EFG_V-like"/>
</dbReference>
<name>A0AAV7KN47_9METZ</name>
<evidence type="ECO:0000256" key="1">
    <source>
        <dbReference type="ARBA" id="ARBA00022741"/>
    </source>
</evidence>
<dbReference type="InterPro" id="IPR005225">
    <property type="entry name" value="Small_GTP-bd"/>
</dbReference>
<organism evidence="6 7">
    <name type="scientific">Oopsacas minuta</name>
    <dbReference type="NCBI Taxonomy" id="111878"/>
    <lineage>
        <taxon>Eukaryota</taxon>
        <taxon>Metazoa</taxon>
        <taxon>Porifera</taxon>
        <taxon>Hexactinellida</taxon>
        <taxon>Hexasterophora</taxon>
        <taxon>Lyssacinosida</taxon>
        <taxon>Leucopsacidae</taxon>
        <taxon>Oopsacas</taxon>
    </lineage>
</organism>
<dbReference type="SUPFAM" id="SSF54980">
    <property type="entry name" value="EF-G C-terminal domain-like"/>
    <property type="match status" value="2"/>
</dbReference>
<evidence type="ECO:0000256" key="3">
    <source>
        <dbReference type="ARBA" id="ARBA00023128"/>
    </source>
</evidence>
<dbReference type="Pfam" id="PF22042">
    <property type="entry name" value="EF-G_D2"/>
    <property type="match status" value="1"/>
</dbReference>
<evidence type="ECO:0000256" key="4">
    <source>
        <dbReference type="ARBA" id="ARBA00023134"/>
    </source>
</evidence>
<dbReference type="SUPFAM" id="SSF52540">
    <property type="entry name" value="P-loop containing nucleoside triphosphate hydrolases"/>
    <property type="match status" value="1"/>
</dbReference>
<evidence type="ECO:0000313" key="7">
    <source>
        <dbReference type="Proteomes" id="UP001165289"/>
    </source>
</evidence>
<dbReference type="InterPro" id="IPR000795">
    <property type="entry name" value="T_Tr_GTP-bd_dom"/>
</dbReference>
<reference evidence="6 7" key="1">
    <citation type="journal article" date="2023" name="BMC Biol.">
        <title>The compact genome of the sponge Oopsacas minuta (Hexactinellida) is lacking key metazoan core genes.</title>
        <authorList>
            <person name="Santini S."/>
            <person name="Schenkelaars Q."/>
            <person name="Jourda C."/>
            <person name="Duchesne M."/>
            <person name="Belahbib H."/>
            <person name="Rocher C."/>
            <person name="Selva M."/>
            <person name="Riesgo A."/>
            <person name="Vervoort M."/>
            <person name="Leys S.P."/>
            <person name="Kodjabachian L."/>
            <person name="Le Bivic A."/>
            <person name="Borchiellini C."/>
            <person name="Claverie J.M."/>
            <person name="Renard E."/>
        </authorList>
    </citation>
    <scope>NUCLEOTIDE SEQUENCE [LARGE SCALE GENOMIC DNA]</scope>
    <source>
        <strain evidence="6">SPO-2</strain>
    </source>
</reference>
<dbReference type="CDD" id="cd03713">
    <property type="entry name" value="EFG_mtEFG_C"/>
    <property type="match status" value="1"/>
</dbReference>
<feature type="domain" description="Tr-type G" evidence="5">
    <location>
        <begin position="44"/>
        <end position="331"/>
    </location>
</feature>
<keyword evidence="3" id="KW-0496">Mitochondrion</keyword>
<protein>
    <recommendedName>
        <fullName evidence="5">Tr-type G domain-containing protein</fullName>
    </recommendedName>
</protein>
<gene>
    <name evidence="6" type="ORF">LOD99_9713</name>
</gene>
<proteinExistence type="predicted"/>
<dbReference type="Gene3D" id="2.40.30.10">
    <property type="entry name" value="Translation factors"/>
    <property type="match status" value="1"/>
</dbReference>
<dbReference type="Proteomes" id="UP001165289">
    <property type="component" value="Unassembled WGS sequence"/>
</dbReference>
<dbReference type="InterPro" id="IPR014721">
    <property type="entry name" value="Ribsml_uS5_D2-typ_fold_subgr"/>
</dbReference>
<evidence type="ECO:0000256" key="2">
    <source>
        <dbReference type="ARBA" id="ARBA00022917"/>
    </source>
</evidence>
<keyword evidence="4" id="KW-0342">GTP-binding</keyword>
<dbReference type="Pfam" id="PF00679">
    <property type="entry name" value="EFG_C"/>
    <property type="match status" value="1"/>
</dbReference>
<dbReference type="PROSITE" id="PS00301">
    <property type="entry name" value="G_TR_1"/>
    <property type="match status" value="1"/>
</dbReference>
<dbReference type="SUPFAM" id="SSF50447">
    <property type="entry name" value="Translation proteins"/>
    <property type="match status" value="1"/>
</dbReference>
<dbReference type="InterPro" id="IPR035649">
    <property type="entry name" value="EFG_V"/>
</dbReference>
<dbReference type="PANTHER" id="PTHR43261:SF1">
    <property type="entry name" value="RIBOSOME-RELEASING FACTOR 2, MITOCHONDRIAL"/>
    <property type="match status" value="1"/>
</dbReference>
<dbReference type="InterPro" id="IPR020568">
    <property type="entry name" value="Ribosomal_Su5_D2-typ_SF"/>
</dbReference>
<dbReference type="InterPro" id="IPR035647">
    <property type="entry name" value="EFG_III/V"/>
</dbReference>
<dbReference type="FunFam" id="3.40.50.300:FF:000514">
    <property type="entry name" value="Ribosome-releasing factor 2, mitochondrial"/>
    <property type="match status" value="1"/>
</dbReference>
<keyword evidence="1" id="KW-0547">Nucleotide-binding</keyword>
<dbReference type="Gene3D" id="3.30.70.870">
    <property type="entry name" value="Elongation Factor G (Translational Gtpase), domain 3"/>
    <property type="match status" value="1"/>
</dbReference>
<dbReference type="PRINTS" id="PR00315">
    <property type="entry name" value="ELONGATNFCT"/>
</dbReference>
<dbReference type="InterPro" id="IPR009000">
    <property type="entry name" value="Transl_B-barrel_sf"/>
</dbReference>
<dbReference type="GO" id="GO:0032790">
    <property type="term" value="P:ribosome disassembly"/>
    <property type="evidence" value="ECO:0007669"/>
    <property type="project" value="TreeGrafter"/>
</dbReference>
<keyword evidence="2" id="KW-0648">Protein biosynthesis</keyword>
<dbReference type="SMART" id="SM00889">
    <property type="entry name" value="EFG_IV"/>
    <property type="match status" value="1"/>
</dbReference>
<dbReference type="InterPro" id="IPR027417">
    <property type="entry name" value="P-loop_NTPase"/>
</dbReference>
<dbReference type="AlphaFoldDB" id="A0AAV7KN47"/>
<dbReference type="SUPFAM" id="SSF54211">
    <property type="entry name" value="Ribosomal protein S5 domain 2-like"/>
    <property type="match status" value="1"/>
</dbReference>
<dbReference type="NCBIfam" id="TIGR00231">
    <property type="entry name" value="small_GTP"/>
    <property type="match status" value="1"/>
</dbReference>
<dbReference type="PANTHER" id="PTHR43261">
    <property type="entry name" value="TRANSLATION ELONGATION FACTOR G-RELATED"/>
    <property type="match status" value="1"/>
</dbReference>
<dbReference type="InterPro" id="IPR041095">
    <property type="entry name" value="EFG_II"/>
</dbReference>
<dbReference type="Gene3D" id="3.30.230.10">
    <property type="match status" value="1"/>
</dbReference>
<evidence type="ECO:0000259" key="5">
    <source>
        <dbReference type="PROSITE" id="PS51722"/>
    </source>
</evidence>
<dbReference type="GO" id="GO:0005759">
    <property type="term" value="C:mitochondrial matrix"/>
    <property type="evidence" value="ECO:0007669"/>
    <property type="project" value="UniProtKB-ARBA"/>
</dbReference>
<dbReference type="GO" id="GO:0005525">
    <property type="term" value="F:GTP binding"/>
    <property type="evidence" value="ECO:0007669"/>
    <property type="project" value="UniProtKB-KW"/>
</dbReference>
<dbReference type="EMBL" id="JAKMXF010000003">
    <property type="protein sequence ID" value="KAI6661945.1"/>
    <property type="molecule type" value="Genomic_DNA"/>
</dbReference>
<sequence length="761" mass="85881">MPLKLLTTYRYRLLLQHTYRHNHMLQVRNVANNENKLVGCSDLTNMRNIGILAHIDAGKTSTTECMLFHAGVVKKIGRIDDGDTRMDFMKQERERGITINAANIAFNWLNRTVNLIDTPGHVDFNFEVERCLHVLDSAVLVLDGTEGVQPQTISINKQMTEWTLPRLIYTNKMDRKNADFDRSIKALRKELEVNPVVYTRPVYINGMFRGVVDLISMIVRIHTKNNIQCFPVNGENGGFNEQLIEMGVNRENLEIIIHSRTKLIEELVSFDENLLEEYFEGKTPSPENLKRLLRSCCVNQQVSPVLCGSAVTNIGIDLLLNAIVEYLPSPLDRIESHFPVNFHHDANSPLIAYAFKVIQDRNRGSLVYLRVYSGVLKSHSHIYRLGDRGSEKINRLLLSQAGDLKEIRAVGPGNIGVAVGLKETQTGDVITSDETILTEITKQIETANDCVTKRTASPSQTWLTNLIKLNVPDAVFYCTLYVDSKEEERELVKALNQLTTEDPSLRYKIDPNNEDLVVSGMGDLHLQILIDRLKHEYRIIVKLGKLSIAYQEVPTIVSKEVYETTSTMSGREQHVEIGLRVIPGGQNIKVVNRLGNEVVISRDQLKAIQNAVRAVCVGGGPLIHGPVTELSVELTDFTCEEVTSLNIVSYATRECLTKALRNSELRLSEPVMKVEIKLSEEYVEAVLADLANNRRGIVKRVLTDARASCLEAEVPLEHLLQYSNVVRGLTSGYGEYSSRFLTYRQVANEHQKTIIDRYKGY</sequence>
<accession>A0AAV7KN47</accession>
<dbReference type="Pfam" id="PF14492">
    <property type="entry name" value="EFG_III"/>
    <property type="match status" value="1"/>
</dbReference>
<dbReference type="InterPro" id="IPR031157">
    <property type="entry name" value="G_TR_CS"/>
</dbReference>
<dbReference type="Gene3D" id="3.30.70.240">
    <property type="match status" value="1"/>
</dbReference>
<dbReference type="InterPro" id="IPR053905">
    <property type="entry name" value="EF-G-like_DII"/>
</dbReference>
<comment type="caution">
    <text evidence="6">The sequence shown here is derived from an EMBL/GenBank/DDBJ whole genome shotgun (WGS) entry which is preliminary data.</text>
</comment>
<evidence type="ECO:0000313" key="6">
    <source>
        <dbReference type="EMBL" id="KAI6661945.1"/>
    </source>
</evidence>
<dbReference type="GO" id="GO:0003924">
    <property type="term" value="F:GTPase activity"/>
    <property type="evidence" value="ECO:0007669"/>
    <property type="project" value="InterPro"/>
</dbReference>
<dbReference type="Gene3D" id="3.40.50.300">
    <property type="entry name" value="P-loop containing nucleotide triphosphate hydrolases"/>
    <property type="match status" value="1"/>
</dbReference>
<dbReference type="InterPro" id="IPR005517">
    <property type="entry name" value="Transl_elong_EFG/EF2_IV"/>
</dbReference>
<dbReference type="PROSITE" id="PS51722">
    <property type="entry name" value="G_TR_2"/>
    <property type="match status" value="1"/>
</dbReference>
<dbReference type="FunFam" id="3.30.70.240:FF:000001">
    <property type="entry name" value="Elongation factor G"/>
    <property type="match status" value="1"/>
</dbReference>
<dbReference type="Pfam" id="PF00009">
    <property type="entry name" value="GTP_EFTU"/>
    <property type="match status" value="1"/>
</dbReference>
<dbReference type="SMART" id="SM00838">
    <property type="entry name" value="EFG_C"/>
    <property type="match status" value="1"/>
</dbReference>